<name>A0ACB7CA03_9ASCO</name>
<sequence length="428" mass="49182">MDSYMKIFKDVILMFQNVKKIIFSKIKHVSFQYSKMTFFVRYKSNNVYMDHILQPQDKIFVLMSGGVDSSVAAALLKSKGLDVVGVFIQSWMQDNNPCASQKDFLDVQKVSKVLSMPEPYYVDFSRDYWNFVFQPALDSYKNGYTPNPDVDCNSYIKFGSLFKKVEKIVQEKYSNCNRWWVATGHYAAVKTYIPTSLSHLLRSKDMNKDQCLYLSKVSQNSLRRTLFPLSDLTKHEVRTIAKKFLLPTANKKESQGLCFVSPNTGRHFANFLANYLSPQQLTYVDISTGDVLFVSSDKGIWSTTIGESSRISISLTKNKINKKWFVADKDASKGIVYLCEGWDNPALMKSIIYCKSWHWIDPFLEEYGEVTGQIRHRQEPQKCYISKYKNNIVKVEFEKMQRGIAPGQNVAVWKGKTCLGGGVIDRVE</sequence>
<dbReference type="EMBL" id="JABTEG010000008">
    <property type="protein sequence ID" value="KAG4304416.1"/>
    <property type="molecule type" value="Genomic_DNA"/>
</dbReference>
<organism evidence="1 2">
    <name type="scientific">Pneumocystis oryctolagi</name>
    <dbReference type="NCBI Taxonomy" id="42067"/>
    <lineage>
        <taxon>Eukaryota</taxon>
        <taxon>Fungi</taxon>
        <taxon>Dikarya</taxon>
        <taxon>Ascomycota</taxon>
        <taxon>Taphrinomycotina</taxon>
        <taxon>Pneumocystomycetes</taxon>
        <taxon>Pneumocystaceae</taxon>
        <taxon>Pneumocystis</taxon>
    </lineage>
</organism>
<reference evidence="1 2" key="1">
    <citation type="journal article" date="2021" name="Commun. Biol.">
        <title>Genomic insights into the host specific adaptation of the Pneumocystis genus.</title>
        <authorList>
            <person name="Cisse O.H."/>
            <person name="Ma L."/>
            <person name="Dekker J.P."/>
            <person name="Khil P.P."/>
            <person name="Youn J.-H."/>
            <person name="Brenchley J.M."/>
            <person name="Blair R."/>
            <person name="Pahar B."/>
            <person name="Chabe M."/>
            <person name="Van Rompay K.K.A."/>
            <person name="Keesler R."/>
            <person name="Sukura A."/>
            <person name="Hirsch V."/>
            <person name="Kutty G."/>
            <person name="Liu Y."/>
            <person name="Peng L."/>
            <person name="Chen J."/>
            <person name="Song J."/>
            <person name="Weissenbacher-Lang C."/>
            <person name="Xu J."/>
            <person name="Upham N.S."/>
            <person name="Stajich J.E."/>
            <person name="Cuomo C.A."/>
            <person name="Cushion M.T."/>
            <person name="Kovacs J.A."/>
        </authorList>
    </citation>
    <scope>NUCLEOTIDE SEQUENCE [LARGE SCALE GENOMIC DNA]</scope>
    <source>
        <strain evidence="1 2">RABM</strain>
    </source>
</reference>
<protein>
    <submittedName>
        <fullName evidence="1">Uncharacterized protein</fullName>
    </submittedName>
</protein>
<comment type="caution">
    <text evidence="1">The sequence shown here is derived from an EMBL/GenBank/DDBJ whole genome shotgun (WGS) entry which is preliminary data.</text>
</comment>
<accession>A0ACB7CA03</accession>
<evidence type="ECO:0000313" key="2">
    <source>
        <dbReference type="Proteomes" id="UP000768646"/>
    </source>
</evidence>
<proteinExistence type="predicted"/>
<dbReference type="Proteomes" id="UP000768646">
    <property type="component" value="Unassembled WGS sequence"/>
</dbReference>
<keyword evidence="2" id="KW-1185">Reference proteome</keyword>
<gene>
    <name evidence="1" type="ORF">PORY_002126</name>
</gene>
<evidence type="ECO:0000313" key="1">
    <source>
        <dbReference type="EMBL" id="KAG4304416.1"/>
    </source>
</evidence>